<gene>
    <name evidence="7" type="ORF">LLUT_LOCUS35869</name>
</gene>
<evidence type="ECO:0000256" key="4">
    <source>
        <dbReference type="ARBA" id="ARBA00022737"/>
    </source>
</evidence>
<sequence length="656" mass="74080">MASSPPSSPPPSSPPPPPPRNPFDDPDSPPPPGQTYYHRVSQKRRKSEANRDQSLIHGFNLKPYATFLLEPNNGGQLLSFILSPNNSKKTILESFSSNYPNSFSLKLSRMLSFKPPFAIRRKIAFLLEDTLLITDKNHIRRIRCDMFLELKQLILDPFKIELVERLFYPLSMAISDLASRVYEFSIGGWIELLEYIILCFSSSNSNDEDSALKQQKGLLLLGGLPEGVSEHAEFWKNHYSALFENLAARMLDETSDEVLRALTYDSLHTLLKIAQPLGEYEIGGSILLIILDCIDQHWDEETVLGRFVDLTDYVSRKVDQVLNGKEGNVFRAMIRIGEKNGASKELRIAAVEVLVGLNEDRIFIMEKIINEISDVDLQRVFKVSVEMMFESDKKCFKCGQTLLNWLSLKGDANSVFHFLVEFLKTTYIDSKDLKKRHAVMIFIARLVNENNGITNNSLNSLQSSKLLISSMTGALKSQLSSAEELFSTIAQLWGKDFPDRVKAIALSLFNIIGPHCPDILQMYHDRYTCELLETRDKCLHTQLEIAQGIGICAKYGGQKFKTIANVAISKLYSLIEHGRSIKGEESGDGAMISDMAVSALGNICEFHHNDIDGPEEVIRTWLNFLPLRNDLSLAKNVHGQLCKMLKRNQELACYYV</sequence>
<reference evidence="7 8" key="1">
    <citation type="submission" date="2024-03" db="EMBL/GenBank/DDBJ databases">
        <authorList>
            <person name="Martinez-Hernandez J."/>
        </authorList>
    </citation>
    <scope>NUCLEOTIDE SEQUENCE [LARGE SCALE GENOMIC DNA]</scope>
</reference>
<evidence type="ECO:0000313" key="7">
    <source>
        <dbReference type="EMBL" id="CAL0334809.1"/>
    </source>
</evidence>
<dbReference type="PANTHER" id="PTHR10527">
    <property type="entry name" value="IMPORTIN BETA"/>
    <property type="match status" value="1"/>
</dbReference>
<evidence type="ECO:0000256" key="2">
    <source>
        <dbReference type="ARBA" id="ARBA00022448"/>
    </source>
</evidence>
<accession>A0AAV1YMG1</accession>
<dbReference type="SUPFAM" id="SSF48371">
    <property type="entry name" value="ARM repeat"/>
    <property type="match status" value="1"/>
</dbReference>
<evidence type="ECO:0000256" key="3">
    <source>
        <dbReference type="ARBA" id="ARBA00022490"/>
    </source>
</evidence>
<keyword evidence="2" id="KW-0813">Transport</keyword>
<name>A0AAV1YMG1_LUPLU</name>
<feature type="region of interest" description="Disordered" evidence="6">
    <location>
        <begin position="1"/>
        <end position="52"/>
    </location>
</feature>
<comment type="caution">
    <text evidence="7">The sequence shown here is derived from an EMBL/GenBank/DDBJ whole genome shotgun (WGS) entry which is preliminary data.</text>
</comment>
<evidence type="ECO:0000256" key="1">
    <source>
        <dbReference type="ARBA" id="ARBA00004496"/>
    </source>
</evidence>
<dbReference type="Proteomes" id="UP001497480">
    <property type="component" value="Unassembled WGS sequence"/>
</dbReference>
<evidence type="ECO:0000256" key="5">
    <source>
        <dbReference type="ARBA" id="ARBA00022927"/>
    </source>
</evidence>
<keyword evidence="8" id="KW-1185">Reference proteome</keyword>
<dbReference type="GO" id="GO:0005737">
    <property type="term" value="C:cytoplasm"/>
    <property type="evidence" value="ECO:0007669"/>
    <property type="project" value="UniProtKB-SubCell"/>
</dbReference>
<dbReference type="InterPro" id="IPR011989">
    <property type="entry name" value="ARM-like"/>
</dbReference>
<keyword evidence="5" id="KW-0653">Protein transport</keyword>
<feature type="compositionally biased region" description="Pro residues" evidence="6">
    <location>
        <begin position="1"/>
        <end position="21"/>
    </location>
</feature>
<evidence type="ECO:0000256" key="6">
    <source>
        <dbReference type="SAM" id="MobiDB-lite"/>
    </source>
</evidence>
<dbReference type="EMBL" id="CAXHTB010000026">
    <property type="protein sequence ID" value="CAL0334809.1"/>
    <property type="molecule type" value="Genomic_DNA"/>
</dbReference>
<dbReference type="GO" id="GO:0006606">
    <property type="term" value="P:protein import into nucleus"/>
    <property type="evidence" value="ECO:0007669"/>
    <property type="project" value="InterPro"/>
</dbReference>
<dbReference type="AlphaFoldDB" id="A0AAV1YMG1"/>
<dbReference type="Gene3D" id="1.25.10.10">
    <property type="entry name" value="Leucine-rich Repeat Variant"/>
    <property type="match status" value="2"/>
</dbReference>
<comment type="subcellular location">
    <subcellularLocation>
        <location evidence="1">Cytoplasm</location>
    </subcellularLocation>
</comment>
<dbReference type="InterPro" id="IPR040122">
    <property type="entry name" value="Importin_beta"/>
</dbReference>
<keyword evidence="3" id="KW-0963">Cytoplasm</keyword>
<dbReference type="InterPro" id="IPR016024">
    <property type="entry name" value="ARM-type_fold"/>
</dbReference>
<protein>
    <submittedName>
        <fullName evidence="7">Uncharacterized protein</fullName>
    </submittedName>
</protein>
<keyword evidence="4" id="KW-0677">Repeat</keyword>
<proteinExistence type="predicted"/>
<organism evidence="7 8">
    <name type="scientific">Lupinus luteus</name>
    <name type="common">European yellow lupine</name>
    <dbReference type="NCBI Taxonomy" id="3873"/>
    <lineage>
        <taxon>Eukaryota</taxon>
        <taxon>Viridiplantae</taxon>
        <taxon>Streptophyta</taxon>
        <taxon>Embryophyta</taxon>
        <taxon>Tracheophyta</taxon>
        <taxon>Spermatophyta</taxon>
        <taxon>Magnoliopsida</taxon>
        <taxon>eudicotyledons</taxon>
        <taxon>Gunneridae</taxon>
        <taxon>Pentapetalae</taxon>
        <taxon>rosids</taxon>
        <taxon>fabids</taxon>
        <taxon>Fabales</taxon>
        <taxon>Fabaceae</taxon>
        <taxon>Papilionoideae</taxon>
        <taxon>50 kb inversion clade</taxon>
        <taxon>genistoids sensu lato</taxon>
        <taxon>core genistoids</taxon>
        <taxon>Genisteae</taxon>
        <taxon>Lupinus</taxon>
    </lineage>
</organism>
<evidence type="ECO:0000313" key="8">
    <source>
        <dbReference type="Proteomes" id="UP001497480"/>
    </source>
</evidence>